<evidence type="ECO:0000313" key="9">
    <source>
        <dbReference type="EMBL" id="MCS3918908.1"/>
    </source>
</evidence>
<comment type="similarity">
    <text evidence="2 7">Belongs to the UDP-glucose/GDP-mannose dehydrogenase family.</text>
</comment>
<dbReference type="Pfam" id="PF03720">
    <property type="entry name" value="UDPG_MGDP_dh_C"/>
    <property type="match status" value="1"/>
</dbReference>
<dbReference type="RefSeq" id="WP_259094970.1">
    <property type="nucleotide sequence ID" value="NZ_CP130454.1"/>
</dbReference>
<dbReference type="PIRSF" id="PIRSF000124">
    <property type="entry name" value="UDPglc_GDPman_dh"/>
    <property type="match status" value="1"/>
</dbReference>
<dbReference type="InterPro" id="IPR036291">
    <property type="entry name" value="NAD(P)-bd_dom_sf"/>
</dbReference>
<comment type="pathway">
    <text evidence="1">Nucleotide-sugar biosynthesis; UDP-alpha-D-glucuronate biosynthesis; UDP-alpha-D-glucuronate from UDP-alpha-D-glucose: step 1/1.</text>
</comment>
<keyword evidence="5 7" id="KW-0520">NAD</keyword>
<dbReference type="PROSITE" id="PS00065">
    <property type="entry name" value="D_2_HYDROXYACID_DH_1"/>
    <property type="match status" value="1"/>
</dbReference>
<protein>
    <recommendedName>
        <fullName evidence="3 7">UDP-glucose 6-dehydrogenase</fullName>
        <ecNumber evidence="3 7">1.1.1.22</ecNumber>
    </recommendedName>
</protein>
<dbReference type="Proteomes" id="UP001204798">
    <property type="component" value="Unassembled WGS sequence"/>
</dbReference>
<keyword evidence="4 7" id="KW-0560">Oxidoreductase</keyword>
<gene>
    <name evidence="9" type="ORF">M2350_001308</name>
</gene>
<keyword evidence="10" id="KW-1185">Reference proteome</keyword>
<organism evidence="9 10">
    <name type="scientific">Candidatus Fervidibacter sacchari</name>
    <dbReference type="NCBI Taxonomy" id="1448929"/>
    <lineage>
        <taxon>Bacteria</taxon>
        <taxon>Candidatus Fervidibacterota</taxon>
        <taxon>Candidatus Fervidibacter</taxon>
    </lineage>
</organism>
<evidence type="ECO:0000256" key="2">
    <source>
        <dbReference type="ARBA" id="ARBA00006601"/>
    </source>
</evidence>
<evidence type="ECO:0000256" key="6">
    <source>
        <dbReference type="ARBA" id="ARBA00047473"/>
    </source>
</evidence>
<keyword evidence="9" id="KW-0808">Transferase</keyword>
<dbReference type="GO" id="GO:0032259">
    <property type="term" value="P:methylation"/>
    <property type="evidence" value="ECO:0007669"/>
    <property type="project" value="UniProtKB-KW"/>
</dbReference>
<comment type="catalytic activity">
    <reaction evidence="6 7">
        <text>UDP-alpha-D-glucose + 2 NAD(+) + H2O = UDP-alpha-D-glucuronate + 2 NADH + 3 H(+)</text>
        <dbReference type="Rhea" id="RHEA:23596"/>
        <dbReference type="ChEBI" id="CHEBI:15377"/>
        <dbReference type="ChEBI" id="CHEBI:15378"/>
        <dbReference type="ChEBI" id="CHEBI:57540"/>
        <dbReference type="ChEBI" id="CHEBI:57945"/>
        <dbReference type="ChEBI" id="CHEBI:58052"/>
        <dbReference type="ChEBI" id="CHEBI:58885"/>
        <dbReference type="EC" id="1.1.1.22"/>
    </reaction>
</comment>
<evidence type="ECO:0000259" key="8">
    <source>
        <dbReference type="SMART" id="SM00984"/>
    </source>
</evidence>
<proteinExistence type="inferred from homology"/>
<dbReference type="EC" id="1.1.1.22" evidence="3 7"/>
<dbReference type="EMBL" id="JANUCP010000002">
    <property type="protein sequence ID" value="MCS3918908.1"/>
    <property type="molecule type" value="Genomic_DNA"/>
</dbReference>
<dbReference type="PANTHER" id="PTHR43750:SF3">
    <property type="entry name" value="UDP-GLUCOSE 6-DEHYDROGENASE TUAD"/>
    <property type="match status" value="1"/>
</dbReference>
<evidence type="ECO:0000313" key="10">
    <source>
        <dbReference type="Proteomes" id="UP001204798"/>
    </source>
</evidence>
<dbReference type="InterPro" id="IPR028357">
    <property type="entry name" value="UDPglc_DH_bac"/>
</dbReference>
<name>A0ABT2ELT0_9BACT</name>
<dbReference type="NCBIfam" id="TIGR03026">
    <property type="entry name" value="NDP-sugDHase"/>
    <property type="match status" value="1"/>
</dbReference>
<evidence type="ECO:0000256" key="5">
    <source>
        <dbReference type="ARBA" id="ARBA00023027"/>
    </source>
</evidence>
<feature type="domain" description="UDP-glucose/GDP-mannose dehydrogenase C-terminal" evidence="8">
    <location>
        <begin position="317"/>
        <end position="422"/>
    </location>
</feature>
<dbReference type="SMART" id="SM00984">
    <property type="entry name" value="UDPG_MGDP_dh_C"/>
    <property type="match status" value="1"/>
</dbReference>
<dbReference type="GO" id="GO:0003979">
    <property type="term" value="F:UDP-glucose 6-dehydrogenase activity"/>
    <property type="evidence" value="ECO:0007669"/>
    <property type="project" value="UniProtKB-EC"/>
</dbReference>
<dbReference type="SUPFAM" id="SSF48179">
    <property type="entry name" value="6-phosphogluconate dehydrogenase C-terminal domain-like"/>
    <property type="match status" value="1"/>
</dbReference>
<dbReference type="InterPro" id="IPR036220">
    <property type="entry name" value="UDP-Glc/GDP-Man_DH_C_sf"/>
</dbReference>
<evidence type="ECO:0000256" key="1">
    <source>
        <dbReference type="ARBA" id="ARBA00004701"/>
    </source>
</evidence>
<accession>A0ABT2ELT0</accession>
<dbReference type="PIRSF" id="PIRSF500134">
    <property type="entry name" value="UDPglc_DH_bac"/>
    <property type="match status" value="1"/>
</dbReference>
<dbReference type="InterPro" id="IPR014026">
    <property type="entry name" value="UDP-Glc/GDP-Man_DH_dimer"/>
</dbReference>
<dbReference type="SUPFAM" id="SSF51735">
    <property type="entry name" value="NAD(P)-binding Rossmann-fold domains"/>
    <property type="match status" value="1"/>
</dbReference>
<dbReference type="Gene3D" id="1.20.5.100">
    <property type="entry name" value="Cytochrome c1, transmembrane anchor, C-terminal"/>
    <property type="match status" value="1"/>
</dbReference>
<dbReference type="InterPro" id="IPR029752">
    <property type="entry name" value="D-isomer_DH_CS1"/>
</dbReference>
<comment type="caution">
    <text evidence="9">The sequence shown here is derived from an EMBL/GenBank/DDBJ whole genome shotgun (WGS) entry which is preliminary data.</text>
</comment>
<dbReference type="Gene3D" id="3.40.50.720">
    <property type="entry name" value="NAD(P)-binding Rossmann-like Domain"/>
    <property type="match status" value="2"/>
</dbReference>
<dbReference type="GO" id="GO:0008168">
    <property type="term" value="F:methyltransferase activity"/>
    <property type="evidence" value="ECO:0007669"/>
    <property type="project" value="UniProtKB-KW"/>
</dbReference>
<dbReference type="SUPFAM" id="SSF52413">
    <property type="entry name" value="UDP-glucose/GDP-mannose dehydrogenase C-terminal domain"/>
    <property type="match status" value="1"/>
</dbReference>
<reference evidence="9 10" key="1">
    <citation type="submission" date="2022-08" db="EMBL/GenBank/DDBJ databases">
        <title>Bacterial and archaeal communities from various locations to study Microbial Dark Matter (Phase II).</title>
        <authorList>
            <person name="Stepanauskas R."/>
        </authorList>
    </citation>
    <scope>NUCLEOTIDE SEQUENCE [LARGE SCALE GENOMIC DNA]</scope>
    <source>
        <strain evidence="9 10">PD1</strain>
    </source>
</reference>
<evidence type="ECO:0000256" key="7">
    <source>
        <dbReference type="PIRNR" id="PIRNR000124"/>
    </source>
</evidence>
<dbReference type="InterPro" id="IPR014027">
    <property type="entry name" value="UDP-Glc/GDP-Man_DH_C"/>
</dbReference>
<dbReference type="Pfam" id="PF03721">
    <property type="entry name" value="UDPG_MGDP_dh_N"/>
    <property type="match status" value="1"/>
</dbReference>
<dbReference type="InterPro" id="IPR017476">
    <property type="entry name" value="UDP-Glc/GDP-Man"/>
</dbReference>
<sequence length="451" mass="49796">MAEFKIIGVLGLGHVGLPTAVGFAELGYQVIGTDSDAKKVETIAQGKSPFYEPELEPLLQKNLAAGRLRVTNDVGEAVRASDILFVCVGTPQRPDGSADLSQVEAVIRTVAENLNGYKLIVEKSTVPVQTAQWIKRTLIRYAGSNATFDVASNPEFLREGTAVHDFFHPDRIVIGVESERAKEWLLELYRPLNAPIVVTDLNTAEIIKHAANSFLALKISFINMVADLCEATGADVVKVAEGIGLDPRIGKHFLQAGLGFGGYCLPKDLKAFIHIAEEHNVDFSLLKEVERINEARVDRFVRKVQKALWVLKDKTLAIWGLAFKPNTDDIREAPSLKIIRRLLDEGANLRLYDPAAMENVRQVFPEEHPRLVYCQSALEAATGAHAILLVTEWDEFKQVDWHQVKQVVALPIVVDGRNCLDPTKLQEAGFEYYGMGRPSIVPAQVVSVSSK</sequence>
<keyword evidence="9" id="KW-0489">Methyltransferase</keyword>
<evidence type="ECO:0000256" key="3">
    <source>
        <dbReference type="ARBA" id="ARBA00012954"/>
    </source>
</evidence>
<dbReference type="InterPro" id="IPR001732">
    <property type="entry name" value="UDP-Glc/GDP-Man_DH_N"/>
</dbReference>
<evidence type="ECO:0000256" key="4">
    <source>
        <dbReference type="ARBA" id="ARBA00023002"/>
    </source>
</evidence>
<dbReference type="InterPro" id="IPR008927">
    <property type="entry name" value="6-PGluconate_DH-like_C_sf"/>
</dbReference>
<dbReference type="PANTHER" id="PTHR43750">
    <property type="entry name" value="UDP-GLUCOSE 6-DEHYDROGENASE TUAD"/>
    <property type="match status" value="1"/>
</dbReference>
<dbReference type="Pfam" id="PF00984">
    <property type="entry name" value="UDPG_MGDP_dh"/>
    <property type="match status" value="1"/>
</dbReference>